<evidence type="ECO:0000313" key="17">
    <source>
        <dbReference type="Proteomes" id="UP000034508"/>
    </source>
</evidence>
<evidence type="ECO:0000256" key="9">
    <source>
        <dbReference type="HAMAP-Rule" id="MF_01038"/>
    </source>
</evidence>
<evidence type="ECO:0000256" key="12">
    <source>
        <dbReference type="PIRSR" id="PIRSR001492-2"/>
    </source>
</evidence>
<proteinExistence type="inferred from homology"/>
<evidence type="ECO:0000256" key="6">
    <source>
        <dbReference type="ARBA" id="ARBA00023152"/>
    </source>
</evidence>
<evidence type="ECO:0000313" key="16">
    <source>
        <dbReference type="EMBL" id="KKQ17517.1"/>
    </source>
</evidence>
<evidence type="ECO:0000256" key="10">
    <source>
        <dbReference type="NCBIfam" id="TIGR01307"/>
    </source>
</evidence>
<dbReference type="Proteomes" id="UP000034508">
    <property type="component" value="Unassembled WGS sequence"/>
</dbReference>
<evidence type="ECO:0000256" key="7">
    <source>
        <dbReference type="ARBA" id="ARBA00023211"/>
    </source>
</evidence>
<organism evidence="16 17">
    <name type="scientific">Berkelbacteria bacterium GW2011_GWA1_36_9</name>
    <dbReference type="NCBI Taxonomy" id="1618331"/>
    <lineage>
        <taxon>Bacteria</taxon>
        <taxon>Candidatus Berkelbacteria</taxon>
    </lineage>
</organism>
<feature type="binding site" evidence="9 13">
    <location>
        <position position="62"/>
    </location>
    <ligand>
        <name>Mn(2+)</name>
        <dbReference type="ChEBI" id="CHEBI:29035"/>
        <label>2</label>
    </ligand>
</feature>
<dbReference type="UniPathway" id="UPA00109">
    <property type="reaction ID" value="UER00186"/>
</dbReference>
<feature type="binding site" evidence="9 13">
    <location>
        <position position="460"/>
    </location>
    <ligand>
        <name>Mn(2+)</name>
        <dbReference type="ChEBI" id="CHEBI:29035"/>
        <label>1</label>
    </ligand>
</feature>
<evidence type="ECO:0000256" key="1">
    <source>
        <dbReference type="ARBA" id="ARBA00000370"/>
    </source>
</evidence>
<dbReference type="GO" id="GO:0006096">
    <property type="term" value="P:glycolytic process"/>
    <property type="evidence" value="ECO:0007669"/>
    <property type="project" value="UniProtKB-UniRule"/>
</dbReference>
<dbReference type="PANTHER" id="PTHR31637:SF0">
    <property type="entry name" value="2,3-BISPHOSPHOGLYCERATE-INDEPENDENT PHOSPHOGLYCERATE MUTASE"/>
    <property type="match status" value="1"/>
</dbReference>
<dbReference type="EC" id="5.4.2.12" evidence="9 10"/>
<dbReference type="GO" id="GO:0030145">
    <property type="term" value="F:manganese ion binding"/>
    <property type="evidence" value="ECO:0007669"/>
    <property type="project" value="UniProtKB-UniRule"/>
</dbReference>
<dbReference type="GO" id="GO:0006007">
    <property type="term" value="P:glucose catabolic process"/>
    <property type="evidence" value="ECO:0007669"/>
    <property type="project" value="InterPro"/>
</dbReference>
<dbReference type="GO" id="GO:0004619">
    <property type="term" value="F:phosphoglycerate mutase activity"/>
    <property type="evidence" value="ECO:0007669"/>
    <property type="project" value="UniProtKB-UniRule"/>
</dbReference>
<dbReference type="InterPro" id="IPR036646">
    <property type="entry name" value="PGAM_B_sf"/>
</dbReference>
<dbReference type="InterPro" id="IPR011258">
    <property type="entry name" value="BPG-indep_PGM_N"/>
</dbReference>
<dbReference type="Pfam" id="PF01676">
    <property type="entry name" value="Metalloenzyme"/>
    <property type="match status" value="1"/>
</dbReference>
<dbReference type="HAMAP" id="MF_01038">
    <property type="entry name" value="GpmI"/>
    <property type="match status" value="1"/>
</dbReference>
<feature type="domain" description="BPG-independent PGAM N-terminal" evidence="15">
    <location>
        <begin position="82"/>
        <end position="299"/>
    </location>
</feature>
<evidence type="ECO:0000256" key="4">
    <source>
        <dbReference type="ARBA" id="ARBA00008819"/>
    </source>
</evidence>
<comment type="similarity">
    <text evidence="4 9">Belongs to the BPG-independent phosphoglycerate mutase family.</text>
</comment>
<dbReference type="InterPro" id="IPR005995">
    <property type="entry name" value="Pgm_bpd_ind"/>
</dbReference>
<dbReference type="PIRSF" id="PIRSF001492">
    <property type="entry name" value="IPGAM"/>
    <property type="match status" value="1"/>
</dbReference>
<evidence type="ECO:0000256" key="13">
    <source>
        <dbReference type="PIRSR" id="PIRSR001492-3"/>
    </source>
</evidence>
<protein>
    <recommendedName>
        <fullName evidence="9 10">2,3-bisphosphoglycerate-independent phosphoglycerate mutase</fullName>
        <shortName evidence="9">BPG-independent PGAM</shortName>
        <shortName evidence="9">Phosphoglyceromutase</shortName>
        <shortName evidence="9">iPGM</shortName>
        <ecNumber evidence="9 10">5.4.2.12</ecNumber>
    </recommendedName>
</protein>
<dbReference type="SUPFAM" id="SSF64158">
    <property type="entry name" value="2,3-Bisphosphoglycerate-independent phosphoglycerate mutase, substrate-binding domain"/>
    <property type="match status" value="1"/>
</dbReference>
<evidence type="ECO:0000256" key="8">
    <source>
        <dbReference type="ARBA" id="ARBA00023235"/>
    </source>
</evidence>
<evidence type="ECO:0000256" key="3">
    <source>
        <dbReference type="ARBA" id="ARBA00004798"/>
    </source>
</evidence>
<accession>A0A0G0FI09</accession>
<dbReference type="Gene3D" id="3.40.720.10">
    <property type="entry name" value="Alkaline Phosphatase, subunit A"/>
    <property type="match status" value="1"/>
</dbReference>
<comment type="function">
    <text evidence="2 9">Catalyzes the interconversion of 2-phosphoglycerate and 3-phosphoglycerate.</text>
</comment>
<evidence type="ECO:0000259" key="15">
    <source>
        <dbReference type="Pfam" id="PF06415"/>
    </source>
</evidence>
<feature type="binding site" evidence="9 13">
    <location>
        <position position="12"/>
    </location>
    <ligand>
        <name>Mn(2+)</name>
        <dbReference type="ChEBI" id="CHEBI:29035"/>
        <label>2</label>
    </ligand>
</feature>
<dbReference type="FunFam" id="3.40.1450.10:FF:000002">
    <property type="entry name" value="2,3-bisphosphoglycerate-independent phosphoglycerate mutase"/>
    <property type="match status" value="1"/>
</dbReference>
<keyword evidence="5 9" id="KW-0479">Metal-binding</keyword>
<feature type="binding site" evidence="9 13">
    <location>
        <position position="406"/>
    </location>
    <ligand>
        <name>Mn(2+)</name>
        <dbReference type="ChEBI" id="CHEBI:29035"/>
        <label>1</label>
    </ligand>
</feature>
<comment type="caution">
    <text evidence="16">The sequence shown here is derived from an EMBL/GenBank/DDBJ whole genome shotgun (WGS) entry which is preliminary data.</text>
</comment>
<dbReference type="PATRIC" id="fig|1618331.3.peg.826"/>
<feature type="binding site" evidence="9 12">
    <location>
        <begin position="154"/>
        <end position="155"/>
    </location>
    <ligand>
        <name>substrate</name>
    </ligand>
</feature>
<feature type="binding site" evidence="9 12">
    <location>
        <position position="123"/>
    </location>
    <ligand>
        <name>substrate</name>
    </ligand>
</feature>
<evidence type="ECO:0000256" key="5">
    <source>
        <dbReference type="ARBA" id="ARBA00022723"/>
    </source>
</evidence>
<dbReference type="Gene3D" id="3.40.1450.10">
    <property type="entry name" value="BPG-independent phosphoglycerate mutase, domain B"/>
    <property type="match status" value="1"/>
</dbReference>
<evidence type="ECO:0000256" key="11">
    <source>
        <dbReference type="PIRSR" id="PIRSR001492-1"/>
    </source>
</evidence>
<feature type="binding site" evidence="9 12">
    <location>
        <position position="335"/>
    </location>
    <ligand>
        <name>substrate</name>
    </ligand>
</feature>
<feature type="binding site" evidence="9 13">
    <location>
        <position position="442"/>
    </location>
    <ligand>
        <name>Mn(2+)</name>
        <dbReference type="ChEBI" id="CHEBI:29035"/>
        <label>2</label>
    </ligand>
</feature>
<dbReference type="InterPro" id="IPR017850">
    <property type="entry name" value="Alkaline_phosphatase_core_sf"/>
</dbReference>
<dbReference type="PANTHER" id="PTHR31637">
    <property type="entry name" value="2,3-BISPHOSPHOGLYCERATE-INDEPENDENT PHOSPHOGLYCERATE MUTASE"/>
    <property type="match status" value="1"/>
</dbReference>
<dbReference type="AlphaFoldDB" id="A0A0G0FI09"/>
<reference evidence="16 17" key="1">
    <citation type="journal article" date="2015" name="Nature">
        <title>rRNA introns, odd ribosomes, and small enigmatic genomes across a large radiation of phyla.</title>
        <authorList>
            <person name="Brown C.T."/>
            <person name="Hug L.A."/>
            <person name="Thomas B.C."/>
            <person name="Sharon I."/>
            <person name="Castelle C.J."/>
            <person name="Singh A."/>
            <person name="Wilkins M.J."/>
            <person name="Williams K.H."/>
            <person name="Banfield J.F."/>
        </authorList>
    </citation>
    <scope>NUCLEOTIDE SEQUENCE [LARGE SCALE GENOMIC DNA]</scope>
</reference>
<comment type="catalytic activity">
    <reaction evidence="1 9">
        <text>(2R)-2-phosphoglycerate = (2R)-3-phosphoglycerate</text>
        <dbReference type="Rhea" id="RHEA:15901"/>
        <dbReference type="ChEBI" id="CHEBI:58272"/>
        <dbReference type="ChEBI" id="CHEBI:58289"/>
        <dbReference type="EC" id="5.4.2.12"/>
    </reaction>
</comment>
<dbReference type="InterPro" id="IPR006124">
    <property type="entry name" value="Metalloenzyme"/>
</dbReference>
<dbReference type="SUPFAM" id="SSF53649">
    <property type="entry name" value="Alkaline phosphatase-like"/>
    <property type="match status" value="1"/>
</dbReference>
<comment type="subunit">
    <text evidence="9">Monomer.</text>
</comment>
<keyword evidence="7 9" id="KW-0464">Manganese</keyword>
<evidence type="ECO:0000256" key="2">
    <source>
        <dbReference type="ARBA" id="ARBA00002315"/>
    </source>
</evidence>
<gene>
    <name evidence="9" type="primary">gpmI</name>
    <name evidence="16" type="ORF">US31_C0018G0001</name>
</gene>
<dbReference type="GO" id="GO:0005829">
    <property type="term" value="C:cytosol"/>
    <property type="evidence" value="ECO:0007669"/>
    <property type="project" value="TreeGrafter"/>
</dbReference>
<feature type="binding site" evidence="9 12">
    <location>
        <position position="193"/>
    </location>
    <ligand>
        <name>substrate</name>
    </ligand>
</feature>
<dbReference type="Pfam" id="PF06415">
    <property type="entry name" value="iPGM_N"/>
    <property type="match status" value="1"/>
</dbReference>
<name>A0A0G0FI09_9BACT</name>
<feature type="domain" description="Metalloenzyme" evidence="14">
    <location>
        <begin position="5"/>
        <end position="504"/>
    </location>
</feature>
<comment type="pathway">
    <text evidence="3 9">Carbohydrate degradation; glycolysis; pyruvate from D-glyceraldehyde 3-phosphate: step 3/5.</text>
</comment>
<dbReference type="CDD" id="cd16010">
    <property type="entry name" value="iPGM"/>
    <property type="match status" value="1"/>
</dbReference>
<feature type="binding site" evidence="9 12">
    <location>
        <begin position="262"/>
        <end position="265"/>
    </location>
    <ligand>
        <name>substrate</name>
    </ligand>
</feature>
<sequence length="519" mass="58100">MYQPKVILIVMDGWGYSEVKEGNAIALAKAPNFEYLWQNYPHALIEAAGEPVGLPWGNVGSSEVGHTCLGSGRIINQDLPRVTKAITSGLFFKNPVLLEALNFTKKNNSSLHFTGLVSAGGVHSHINHLFALLELLKQNHFQQPSFIHMFTDGRDTPIKTALLYVNKLNEKIKVLGLNTQIATVVGRYYAMDRDSHWERTFSAYNCMVLGKGEVADSPGEAVLRAYVRGETDEFIKPTTITGQTREQGLIKDNDAMIFFNFRPERIRQLVETFILPQQNFPDKKLLKNLFVASLVEYEKSLPIRIVLPSEKIENPLAKMISAQNLKQLHIAETEKYAHITYFFDGGNPVPFSGEEWKVIPSPKVKTYDLKPEMSAVKVTDEIFRRAKEKQYDFILINYANADMVGHTGNLPAAIKAVETIDQELGRLTKQFKESIFLITADHGNAEKMINVETGQIDTEHSVLSVPFMLVGPQYKRNAPEDDGTKPIGILADIAPTILDILRIDAPPEMTGYSLLDALL</sequence>
<feature type="binding site" evidence="9 13">
    <location>
        <position position="402"/>
    </location>
    <ligand>
        <name>Mn(2+)</name>
        <dbReference type="ChEBI" id="CHEBI:29035"/>
        <label>1</label>
    </ligand>
</feature>
<feature type="binding site" evidence="9 13">
    <location>
        <position position="441"/>
    </location>
    <ligand>
        <name>Mn(2+)</name>
        <dbReference type="ChEBI" id="CHEBI:29035"/>
        <label>2</label>
    </ligand>
</feature>
<keyword evidence="8 9" id="KW-0413">Isomerase</keyword>
<feature type="active site" description="Phosphoserine intermediate" evidence="9 11">
    <location>
        <position position="62"/>
    </location>
</feature>
<dbReference type="EMBL" id="LBSM01000018">
    <property type="protein sequence ID" value="KKQ17517.1"/>
    <property type="molecule type" value="Genomic_DNA"/>
</dbReference>
<comment type="cofactor">
    <cofactor evidence="9">
        <name>Mn(2+)</name>
        <dbReference type="ChEBI" id="CHEBI:29035"/>
    </cofactor>
    <text evidence="9">Binds 2 manganese ions per subunit.</text>
</comment>
<dbReference type="NCBIfam" id="TIGR01307">
    <property type="entry name" value="pgm_bpd_ind"/>
    <property type="match status" value="1"/>
</dbReference>
<keyword evidence="6 9" id="KW-0324">Glycolysis</keyword>
<evidence type="ECO:0000259" key="14">
    <source>
        <dbReference type="Pfam" id="PF01676"/>
    </source>
</evidence>
<feature type="binding site" evidence="9 12">
    <location>
        <position position="187"/>
    </location>
    <ligand>
        <name>substrate</name>
    </ligand>
</feature>